<proteinExistence type="predicted"/>
<dbReference type="KEGG" id="ame:102655858"/>
<name>A0A7M7GXZ6_APIME</name>
<organism evidence="1">
    <name type="scientific">Apis mellifera</name>
    <name type="common">Honeybee</name>
    <dbReference type="NCBI Taxonomy" id="7460"/>
    <lineage>
        <taxon>Eukaryota</taxon>
        <taxon>Metazoa</taxon>
        <taxon>Ecdysozoa</taxon>
        <taxon>Arthropoda</taxon>
        <taxon>Hexapoda</taxon>
        <taxon>Insecta</taxon>
        <taxon>Pterygota</taxon>
        <taxon>Neoptera</taxon>
        <taxon>Endopterygota</taxon>
        <taxon>Hymenoptera</taxon>
        <taxon>Apocrita</taxon>
        <taxon>Aculeata</taxon>
        <taxon>Apoidea</taxon>
        <taxon>Anthophila</taxon>
        <taxon>Apidae</taxon>
        <taxon>Apis</taxon>
    </lineage>
</organism>
<dbReference type="AlphaFoldDB" id="A0A7M7GXZ6"/>
<reference evidence="3" key="2">
    <citation type="submission" date="2025-04" db="UniProtKB">
        <authorList>
            <consortium name="RefSeq"/>
        </authorList>
    </citation>
    <scope>IDENTIFICATION</scope>
    <source>
        <strain evidence="3">DH4</strain>
        <tissue evidence="3">Whole body</tissue>
    </source>
</reference>
<protein>
    <submittedName>
        <fullName evidence="3">Uncharacterized protein LOC102655858</fullName>
    </submittedName>
</protein>
<keyword evidence="2" id="KW-1185">Reference proteome</keyword>
<dbReference type="EnsemblMetazoa" id="XM_006569454">
    <property type="protein sequence ID" value="XP_006569517"/>
    <property type="gene ID" value="LOC102655858"/>
</dbReference>
<sequence>MIARPRRKGHAKSRLFLCGESRYMCAGSRKRYSEGKRRNVTLGLINAARVFYNCDCRDKSPNAGIQSQTGKRDVCIRAACRKLYQRFKTFGNFNLEDDDWKTFKCIEKV</sequence>
<dbReference type="Proteomes" id="UP000005203">
    <property type="component" value="Linkage group LG7"/>
</dbReference>
<evidence type="ECO:0000313" key="3">
    <source>
        <dbReference type="RefSeq" id="XP_006569517.1"/>
    </source>
</evidence>
<accession>A0A8B6Z6V1</accession>
<reference evidence="1" key="1">
    <citation type="submission" date="2021-01" db="UniProtKB">
        <authorList>
            <consortium name="EnsemblMetazoa"/>
        </authorList>
    </citation>
    <scope>IDENTIFICATION</scope>
    <source>
        <strain evidence="1">DH4</strain>
    </source>
</reference>
<dbReference type="RefSeq" id="XP_006569517.1">
    <property type="nucleotide sequence ID" value="XM_006569454.3"/>
</dbReference>
<dbReference type="GeneID" id="102655858"/>
<accession>A0A7M7GXZ6</accession>
<evidence type="ECO:0000313" key="2">
    <source>
        <dbReference type="Proteomes" id="UP000005203"/>
    </source>
</evidence>
<gene>
    <name evidence="3" type="primary">LOC102655858</name>
</gene>
<evidence type="ECO:0000313" key="1">
    <source>
        <dbReference type="EnsemblMetazoa" id="XP_006569517"/>
    </source>
</evidence>